<dbReference type="SUPFAM" id="SSF47473">
    <property type="entry name" value="EF-hand"/>
    <property type="match status" value="1"/>
</dbReference>
<organism evidence="5 6">
    <name type="scientific">Ficus carica</name>
    <name type="common">Common fig</name>
    <dbReference type="NCBI Taxonomy" id="3494"/>
    <lineage>
        <taxon>Eukaryota</taxon>
        <taxon>Viridiplantae</taxon>
        <taxon>Streptophyta</taxon>
        <taxon>Embryophyta</taxon>
        <taxon>Tracheophyta</taxon>
        <taxon>Spermatophyta</taxon>
        <taxon>Magnoliopsida</taxon>
        <taxon>eudicotyledons</taxon>
        <taxon>Gunneridae</taxon>
        <taxon>Pentapetalae</taxon>
        <taxon>rosids</taxon>
        <taxon>fabids</taxon>
        <taxon>Rosales</taxon>
        <taxon>Moraceae</taxon>
        <taxon>Ficeae</taxon>
        <taxon>Ficus</taxon>
    </lineage>
</organism>
<keyword evidence="6" id="KW-1185">Reference proteome</keyword>
<dbReference type="Gene3D" id="1.10.238.10">
    <property type="entry name" value="EF-hand"/>
    <property type="match status" value="2"/>
</dbReference>
<evidence type="ECO:0000313" key="5">
    <source>
        <dbReference type="EMBL" id="GMN43051.1"/>
    </source>
</evidence>
<dbReference type="EMBL" id="BTGU01000015">
    <property type="protein sequence ID" value="GMN43051.1"/>
    <property type="molecule type" value="Genomic_DNA"/>
</dbReference>
<protein>
    <recommendedName>
        <fullName evidence="4">EF-hand domain-containing protein</fullName>
    </recommendedName>
</protein>
<dbReference type="FunFam" id="1.10.238.10:FF:000001">
    <property type="entry name" value="Calmodulin 1"/>
    <property type="match status" value="1"/>
</dbReference>
<dbReference type="InterPro" id="IPR018247">
    <property type="entry name" value="EF_Hand_1_Ca_BS"/>
</dbReference>
<comment type="caution">
    <text evidence="5">The sequence shown here is derived from an EMBL/GenBank/DDBJ whole genome shotgun (WGS) entry which is preliminary data.</text>
</comment>
<evidence type="ECO:0000256" key="2">
    <source>
        <dbReference type="ARBA" id="ARBA00022737"/>
    </source>
</evidence>
<dbReference type="PANTHER" id="PTHR10891">
    <property type="entry name" value="EF-HAND CALCIUM-BINDING DOMAIN CONTAINING PROTEIN"/>
    <property type="match status" value="1"/>
</dbReference>
<sequence>MLGCLLALRRRAKALLKEFEAASMVRGCKKAKPRRKLWSRLHVSRTDFSAMEVSNQFRKVFEAIDENGDGKISPSELSQVLVCLGYNKSIATKEAEGMVRAMDCNGDGYVDLDEFMDVVISTGGEEEHEHLMDAFLVFDTDKNGKISAEELRRVLDNLGCDKCSLGECRKMIKGVDKDGDGFVDFEEFRLMMT</sequence>
<dbReference type="PROSITE" id="PS00018">
    <property type="entry name" value="EF_HAND_1"/>
    <property type="match status" value="4"/>
</dbReference>
<feature type="domain" description="EF-hand" evidence="4">
    <location>
        <begin position="126"/>
        <end position="161"/>
    </location>
</feature>
<dbReference type="Pfam" id="PF13499">
    <property type="entry name" value="EF-hand_7"/>
    <property type="match status" value="2"/>
</dbReference>
<feature type="domain" description="EF-hand" evidence="4">
    <location>
        <begin position="90"/>
        <end position="125"/>
    </location>
</feature>
<gene>
    <name evidence="5" type="ORF">TIFTF001_012263</name>
</gene>
<dbReference type="InterPro" id="IPR039647">
    <property type="entry name" value="EF_hand_pair_protein_CML-like"/>
</dbReference>
<evidence type="ECO:0000256" key="3">
    <source>
        <dbReference type="ARBA" id="ARBA00022837"/>
    </source>
</evidence>
<evidence type="ECO:0000256" key="1">
    <source>
        <dbReference type="ARBA" id="ARBA00022723"/>
    </source>
</evidence>
<evidence type="ECO:0000313" key="6">
    <source>
        <dbReference type="Proteomes" id="UP001187192"/>
    </source>
</evidence>
<dbReference type="Proteomes" id="UP001187192">
    <property type="component" value="Unassembled WGS sequence"/>
</dbReference>
<evidence type="ECO:0000259" key="4">
    <source>
        <dbReference type="PROSITE" id="PS50222"/>
    </source>
</evidence>
<keyword evidence="3" id="KW-0106">Calcium</keyword>
<accession>A0AA88AFL5</accession>
<dbReference type="GO" id="GO:0005509">
    <property type="term" value="F:calcium ion binding"/>
    <property type="evidence" value="ECO:0007669"/>
    <property type="project" value="InterPro"/>
</dbReference>
<reference evidence="5" key="1">
    <citation type="submission" date="2023-07" db="EMBL/GenBank/DDBJ databases">
        <title>draft genome sequence of fig (Ficus carica).</title>
        <authorList>
            <person name="Takahashi T."/>
            <person name="Nishimura K."/>
        </authorList>
    </citation>
    <scope>NUCLEOTIDE SEQUENCE</scope>
</reference>
<feature type="domain" description="EF-hand" evidence="4">
    <location>
        <begin position="163"/>
        <end position="193"/>
    </location>
</feature>
<keyword evidence="2" id="KW-0677">Repeat</keyword>
<dbReference type="PROSITE" id="PS50222">
    <property type="entry name" value="EF_HAND_2"/>
    <property type="match status" value="4"/>
</dbReference>
<dbReference type="InterPro" id="IPR002048">
    <property type="entry name" value="EF_hand_dom"/>
</dbReference>
<dbReference type="InterPro" id="IPR011992">
    <property type="entry name" value="EF-hand-dom_pair"/>
</dbReference>
<feature type="domain" description="EF-hand" evidence="4">
    <location>
        <begin position="52"/>
        <end position="87"/>
    </location>
</feature>
<dbReference type="SMART" id="SM00054">
    <property type="entry name" value="EFh"/>
    <property type="match status" value="4"/>
</dbReference>
<proteinExistence type="predicted"/>
<name>A0AA88AFL5_FICCA</name>
<keyword evidence="1" id="KW-0479">Metal-binding</keyword>
<dbReference type="AlphaFoldDB" id="A0AA88AFL5"/>
<dbReference type="CDD" id="cd00051">
    <property type="entry name" value="EFh"/>
    <property type="match status" value="1"/>
</dbReference>